<evidence type="ECO:0000256" key="9">
    <source>
        <dbReference type="SAM" id="Phobius"/>
    </source>
</evidence>
<evidence type="ECO:0000256" key="7">
    <source>
        <dbReference type="ARBA" id="ARBA00023136"/>
    </source>
</evidence>
<dbReference type="NCBIfam" id="TIGR03409">
    <property type="entry name" value="urea_trans_UrtB"/>
    <property type="match status" value="1"/>
</dbReference>
<dbReference type="InterPro" id="IPR017779">
    <property type="entry name" value="ABC_UrtB_bac"/>
</dbReference>
<keyword evidence="11" id="KW-1185">Reference proteome</keyword>
<dbReference type="EMBL" id="FNLO01000001">
    <property type="protein sequence ID" value="SDV46721.1"/>
    <property type="molecule type" value="Genomic_DNA"/>
</dbReference>
<comment type="similarity">
    <text evidence="8">Belongs to the binding-protein-dependent transport system permease family. LivHM subfamily.</text>
</comment>
<reference evidence="11" key="1">
    <citation type="submission" date="2016-09" db="EMBL/GenBank/DDBJ databases">
        <authorList>
            <person name="Varghese N."/>
            <person name="Submissions S."/>
        </authorList>
    </citation>
    <scope>NUCLEOTIDE SEQUENCE [LARGE SCALE GENOMIC DNA]</scope>
    <source>
        <strain evidence="11">JS23</strain>
    </source>
</reference>
<keyword evidence="5" id="KW-0029">Amino-acid transport</keyword>
<feature type="transmembrane region" description="Helical" evidence="9">
    <location>
        <begin position="361"/>
        <end position="380"/>
    </location>
</feature>
<dbReference type="PANTHER" id="PTHR11795:SF447">
    <property type="entry name" value="ABC TRANSPORTER PERMEASE PROTEIN"/>
    <property type="match status" value="1"/>
</dbReference>
<feature type="transmembrane region" description="Helical" evidence="9">
    <location>
        <begin position="463"/>
        <end position="487"/>
    </location>
</feature>
<dbReference type="InterPro" id="IPR052157">
    <property type="entry name" value="BCAA_transport_permease"/>
</dbReference>
<gene>
    <name evidence="10" type="ORF">SAMN05216551_101577</name>
</gene>
<keyword evidence="7 9" id="KW-0472">Membrane</keyword>
<evidence type="ECO:0000256" key="5">
    <source>
        <dbReference type="ARBA" id="ARBA00022970"/>
    </source>
</evidence>
<accession>A0A1H2PK00</accession>
<feature type="transmembrane region" description="Helical" evidence="9">
    <location>
        <begin position="422"/>
        <end position="443"/>
    </location>
</feature>
<dbReference type="Pfam" id="PF02653">
    <property type="entry name" value="BPD_transp_2"/>
    <property type="match status" value="1"/>
</dbReference>
<dbReference type="RefSeq" id="WP_091904329.1">
    <property type="nucleotide sequence ID" value="NZ_FNLO01000001.1"/>
</dbReference>
<sequence length="620" mass="64903">MNVLSLVSLGFHAVRRCAKASRTSPSSCAAAAQPAVAALDALRRAADPASRARVPRPDSASTQVRRGARKRLLLGVVLSSFALTAGASAVAEQAAPAQSATLAGVPGNLSVQALTALAGDEFDARSQAVDTLIASRDPRAADLLRALADDRVLADDAGHLYITEGDVMRDPLSGRTVQAGNDAQPVALPNTLRARVAGAAQARQLGAADRATRAAAIDALLANPDPTFKAWVDAARAGEHDSALRRKLDTLWAMTALHDADPAVRLHATELVATRGESDSYELLRPLTGKAANGAWLEADARVRAAAQRGLDRLDTARDRAAFVGTVFAGLSLGSVLLLAALGLAITYGLIGVINMAHGELLMIGAYTTYVTQNAFQRYWPGGFDWYLLAAVPAAFLVTALIGAVIERLVLRQLYGRPLETLLTTFGISLLLMQGVRVLFGAQNVQVRNPSWMSGGGSIMQGLILPYNRVAIIAFSALVVAIAWLVLTRTRLGLFVRAVTQNRRMAACVGVRTGLVDSYAFAFGAGIAGLGGCALSQIGNVGPDLGQNYIIDSFMAVVLGGVGQLAGTIVGSLGLGLVSKGIEPFWGAVLAKIVVLVLVVLFIQRRPQGMFALKGRSAEA</sequence>
<dbReference type="PANTHER" id="PTHR11795">
    <property type="entry name" value="BRANCHED-CHAIN AMINO ACID TRANSPORT SYSTEM PERMEASE PROTEIN LIVH"/>
    <property type="match status" value="1"/>
</dbReference>
<dbReference type="OrthoDB" id="9807115at2"/>
<dbReference type="AlphaFoldDB" id="A0A1H2PK00"/>
<keyword evidence="2" id="KW-0813">Transport</keyword>
<dbReference type="GO" id="GO:0006865">
    <property type="term" value="P:amino acid transport"/>
    <property type="evidence" value="ECO:0007669"/>
    <property type="project" value="UniProtKB-KW"/>
</dbReference>
<feature type="transmembrane region" description="Helical" evidence="9">
    <location>
        <begin position="584"/>
        <end position="603"/>
    </location>
</feature>
<dbReference type="InterPro" id="IPR001851">
    <property type="entry name" value="ABC_transp_permease"/>
</dbReference>
<dbReference type="GO" id="GO:0005886">
    <property type="term" value="C:plasma membrane"/>
    <property type="evidence" value="ECO:0007669"/>
    <property type="project" value="UniProtKB-SubCell"/>
</dbReference>
<keyword evidence="6 9" id="KW-1133">Transmembrane helix</keyword>
<proteinExistence type="inferred from homology"/>
<feature type="transmembrane region" description="Helical" evidence="9">
    <location>
        <begin position="321"/>
        <end position="354"/>
    </location>
</feature>
<evidence type="ECO:0000256" key="2">
    <source>
        <dbReference type="ARBA" id="ARBA00022448"/>
    </source>
</evidence>
<evidence type="ECO:0000256" key="1">
    <source>
        <dbReference type="ARBA" id="ARBA00004651"/>
    </source>
</evidence>
<dbReference type="STRING" id="1770053.SAMN05216551_101577"/>
<evidence type="ECO:0000256" key="8">
    <source>
        <dbReference type="ARBA" id="ARBA00037998"/>
    </source>
</evidence>
<evidence type="ECO:0000256" key="3">
    <source>
        <dbReference type="ARBA" id="ARBA00022475"/>
    </source>
</evidence>
<dbReference type="Proteomes" id="UP000243719">
    <property type="component" value="Unassembled WGS sequence"/>
</dbReference>
<protein>
    <submittedName>
        <fullName evidence="10">Amino acid/amide ABC transporter membrane protein 1, HAAT family</fullName>
    </submittedName>
</protein>
<feature type="transmembrane region" description="Helical" evidence="9">
    <location>
        <begin position="386"/>
        <end position="410"/>
    </location>
</feature>
<keyword evidence="4 9" id="KW-0812">Transmembrane</keyword>
<feature type="transmembrane region" description="Helical" evidence="9">
    <location>
        <begin position="554"/>
        <end position="578"/>
    </location>
</feature>
<evidence type="ECO:0000256" key="6">
    <source>
        <dbReference type="ARBA" id="ARBA00022989"/>
    </source>
</evidence>
<evidence type="ECO:0000256" key="4">
    <source>
        <dbReference type="ARBA" id="ARBA00022692"/>
    </source>
</evidence>
<keyword evidence="3" id="KW-1003">Cell membrane</keyword>
<dbReference type="CDD" id="cd06582">
    <property type="entry name" value="TM_PBP1_LivH_like"/>
    <property type="match status" value="1"/>
</dbReference>
<organism evidence="10 11">
    <name type="scientific">Chitinasiproducens palmae</name>
    <dbReference type="NCBI Taxonomy" id="1770053"/>
    <lineage>
        <taxon>Bacteria</taxon>
        <taxon>Pseudomonadati</taxon>
        <taxon>Pseudomonadota</taxon>
        <taxon>Betaproteobacteria</taxon>
        <taxon>Burkholderiales</taxon>
        <taxon>Burkholderiaceae</taxon>
        <taxon>Chitinasiproducens</taxon>
    </lineage>
</organism>
<comment type="subcellular location">
    <subcellularLocation>
        <location evidence="1">Cell membrane</location>
        <topology evidence="1">Multi-pass membrane protein</topology>
    </subcellularLocation>
</comment>
<evidence type="ECO:0000313" key="11">
    <source>
        <dbReference type="Proteomes" id="UP000243719"/>
    </source>
</evidence>
<name>A0A1H2PK00_9BURK</name>
<evidence type="ECO:0000313" key="10">
    <source>
        <dbReference type="EMBL" id="SDV46721.1"/>
    </source>
</evidence>
<dbReference type="GO" id="GO:0022857">
    <property type="term" value="F:transmembrane transporter activity"/>
    <property type="evidence" value="ECO:0007669"/>
    <property type="project" value="InterPro"/>
</dbReference>